<accession>A0A4S4FEM5</accession>
<dbReference type="GO" id="GO:0030639">
    <property type="term" value="P:polyketide biosynthetic process"/>
    <property type="evidence" value="ECO:0007669"/>
    <property type="project" value="TreeGrafter"/>
</dbReference>
<evidence type="ECO:0000313" key="8">
    <source>
        <dbReference type="Proteomes" id="UP000309133"/>
    </source>
</evidence>
<dbReference type="EMBL" id="SSSM01000006">
    <property type="protein sequence ID" value="THG28609.1"/>
    <property type="molecule type" value="Genomic_DNA"/>
</dbReference>
<dbReference type="Gene3D" id="3.40.47.10">
    <property type="match status" value="2"/>
</dbReference>
<dbReference type="Proteomes" id="UP000309133">
    <property type="component" value="Unassembled WGS sequence"/>
</dbReference>
<dbReference type="PANTHER" id="PTHR11877:SF99">
    <property type="entry name" value="1,3,6,8-TETRAHYDROXYNAPHTHALENE SYNTHASE"/>
    <property type="match status" value="1"/>
</dbReference>
<feature type="domain" description="Chalcone/stilbene synthase C-terminal" evidence="6">
    <location>
        <begin position="274"/>
        <end position="357"/>
    </location>
</feature>
<gene>
    <name evidence="7" type="ORF">E6C64_17565</name>
</gene>
<dbReference type="Pfam" id="PF02797">
    <property type="entry name" value="Chal_sti_synt_C"/>
    <property type="match status" value="1"/>
</dbReference>
<dbReference type="PANTHER" id="PTHR11877">
    <property type="entry name" value="HYDROXYMETHYLGLUTARYL-COA SYNTHASE"/>
    <property type="match status" value="1"/>
</dbReference>
<name>A0A4S4FEM5_9MICO</name>
<evidence type="ECO:0000256" key="1">
    <source>
        <dbReference type="ARBA" id="ARBA00005531"/>
    </source>
</evidence>
<dbReference type="CDD" id="cd00831">
    <property type="entry name" value="CHS_like"/>
    <property type="match status" value="1"/>
</dbReference>
<evidence type="ECO:0000259" key="5">
    <source>
        <dbReference type="Pfam" id="PF00195"/>
    </source>
</evidence>
<organism evidence="7 8">
    <name type="scientific">Naasia lichenicola</name>
    <dbReference type="NCBI Taxonomy" id="2565933"/>
    <lineage>
        <taxon>Bacteria</taxon>
        <taxon>Bacillati</taxon>
        <taxon>Actinomycetota</taxon>
        <taxon>Actinomycetes</taxon>
        <taxon>Micrococcales</taxon>
        <taxon>Microbacteriaceae</taxon>
        <taxon>Naasia</taxon>
    </lineage>
</organism>
<protein>
    <submittedName>
        <fullName evidence="7">Type III polyketide synthase</fullName>
    </submittedName>
</protein>
<dbReference type="AlphaFoldDB" id="A0A4S4FEM5"/>
<dbReference type="InterPro" id="IPR001099">
    <property type="entry name" value="Chalcone/stilbene_synt_N"/>
</dbReference>
<dbReference type="InterPro" id="IPR011141">
    <property type="entry name" value="Polyketide_synthase_type-III"/>
</dbReference>
<keyword evidence="2" id="KW-0808">Transferase</keyword>
<feature type="domain" description="Chalcone/stilbene synthase N-terminal" evidence="5">
    <location>
        <begin position="4"/>
        <end position="201"/>
    </location>
</feature>
<keyword evidence="3" id="KW-0012">Acyltransferase</keyword>
<evidence type="ECO:0000313" key="7">
    <source>
        <dbReference type="EMBL" id="THG28609.1"/>
    </source>
</evidence>
<dbReference type="InterPro" id="IPR016039">
    <property type="entry name" value="Thiolase-like"/>
</dbReference>
<evidence type="ECO:0000256" key="4">
    <source>
        <dbReference type="PIRSR" id="PIRSR000451-1"/>
    </source>
</evidence>
<evidence type="ECO:0000256" key="3">
    <source>
        <dbReference type="ARBA" id="ARBA00023315"/>
    </source>
</evidence>
<dbReference type="GO" id="GO:0016747">
    <property type="term" value="F:acyltransferase activity, transferring groups other than amino-acyl groups"/>
    <property type="evidence" value="ECO:0007669"/>
    <property type="project" value="InterPro"/>
</dbReference>
<keyword evidence="8" id="KW-1185">Reference proteome</keyword>
<dbReference type="InterPro" id="IPR012328">
    <property type="entry name" value="Chalcone/stilbene_synt_C"/>
</dbReference>
<dbReference type="Pfam" id="PF00195">
    <property type="entry name" value="Chal_sti_synt_N"/>
    <property type="match status" value="1"/>
</dbReference>
<reference evidence="7 8" key="1">
    <citation type="submission" date="2019-04" db="EMBL/GenBank/DDBJ databases">
        <authorList>
            <person name="Jiang L."/>
        </authorList>
    </citation>
    <scope>NUCLEOTIDE SEQUENCE [LARGE SCALE GENOMIC DNA]</scope>
    <source>
        <strain evidence="7 8">YIM 131853</strain>
    </source>
</reference>
<dbReference type="RefSeq" id="WP_136428969.1">
    <property type="nucleotide sequence ID" value="NZ_SSSM01000006.1"/>
</dbReference>
<sequence length="386" mass="40157">MSRIAAVAAVLPEHSYAQSEITEMIAPMITSDGSKQAVLRRMHAGSRVDRRHLVMPLDEYRAGLSFTESNDRFIGAATDLAEVAVRDALERSGLQASDVDMIMFTSVTGISAPSIDALLVPRIGLRSDIKRVPMFGLGCVGGAAGIARLHDYLLGHPDDVAVLLSIELCSLTVQRDDDSMANLVASGLFGDGGAAVVMVGARRAEQLGLTGPDVVDVRSRLYPDSGHILGFNPGSTGFRIVLTGGIADVVDEHFGADVDGFLSDNGLSIPDIDRWIAHPGGPRVLEAFSHSLGLADDALALSWRSMAAVGNLSSSSVLHVLADALAIDGPDGKAPGAGTAMLFALGPGLSAEMVLLRWPSEDRGIDSGVDSGVGDVVDGGRKAVAA</sequence>
<dbReference type="SUPFAM" id="SSF53901">
    <property type="entry name" value="Thiolase-like"/>
    <property type="match status" value="2"/>
</dbReference>
<feature type="active site" description="Acyl-thioester intermediate" evidence="4">
    <location>
        <position position="139"/>
    </location>
</feature>
<proteinExistence type="inferred from homology"/>
<dbReference type="OrthoDB" id="9786288at2"/>
<dbReference type="PIRSF" id="PIRSF000451">
    <property type="entry name" value="PKS_III"/>
    <property type="match status" value="1"/>
</dbReference>
<evidence type="ECO:0000259" key="6">
    <source>
        <dbReference type="Pfam" id="PF02797"/>
    </source>
</evidence>
<comment type="similarity">
    <text evidence="1">Belongs to the thiolase-like superfamily. Chalcone/stilbene synthases family.</text>
</comment>
<evidence type="ECO:0000256" key="2">
    <source>
        <dbReference type="ARBA" id="ARBA00022679"/>
    </source>
</evidence>
<comment type="caution">
    <text evidence="7">The sequence shown here is derived from an EMBL/GenBank/DDBJ whole genome shotgun (WGS) entry which is preliminary data.</text>
</comment>